<dbReference type="EMBL" id="PUHW01000068">
    <property type="protein sequence ID" value="KAG0689648.1"/>
    <property type="molecule type" value="Genomic_DNA"/>
</dbReference>
<protein>
    <submittedName>
        <fullName evidence="1">Uncharacterized protein</fullName>
    </submittedName>
</protein>
<accession>A0A9P6WPX0</accession>
<name>A0A9P6WPX0_9ASCO</name>
<organism evidence="1 2">
    <name type="scientific">Pichia californica</name>
    <dbReference type="NCBI Taxonomy" id="460514"/>
    <lineage>
        <taxon>Eukaryota</taxon>
        <taxon>Fungi</taxon>
        <taxon>Dikarya</taxon>
        <taxon>Ascomycota</taxon>
        <taxon>Saccharomycotina</taxon>
        <taxon>Pichiomycetes</taxon>
        <taxon>Pichiales</taxon>
        <taxon>Pichiaceae</taxon>
        <taxon>Pichia</taxon>
    </lineage>
</organism>
<evidence type="ECO:0000313" key="1">
    <source>
        <dbReference type="EMBL" id="KAG0689648.1"/>
    </source>
</evidence>
<dbReference type="AlphaFoldDB" id="A0A9P6WPX0"/>
<comment type="caution">
    <text evidence="1">The sequence shown here is derived from an EMBL/GenBank/DDBJ whole genome shotgun (WGS) entry which is preliminary data.</text>
</comment>
<sequence length="316" mass="36826">MSIKTHVIPWISSAAARSSKVSLRELQISIERIQKQLVPDNSTRTKFTNHSSIPSAIHLLSYKKGLIKDLPEFKPIEKFTFDGKKYQVTSTEMKNAKSEFKESKYTLIKNNEPICRDYKLLKGPNSDLYTIAFLKGISKQKSIHKCKWFTFNYWHSNSYLGKVIKSRPGIMIICHNTHMFNKNATISGSIPSSIQNTSYPFKFSVNRSRIRKLVRKHFLTLYLKNESYAEKFDGLYRFSCYQFPESLSEVRDLVANIKICLEKVSKLDENHFKKSAMVDDSKVPWREVNRILLRNEITDSRLTIPTKRKLSFKNFT</sequence>
<keyword evidence="2" id="KW-1185">Reference proteome</keyword>
<evidence type="ECO:0000313" key="2">
    <source>
        <dbReference type="Proteomes" id="UP000697127"/>
    </source>
</evidence>
<gene>
    <name evidence="1" type="ORF">C6P40_004681</name>
</gene>
<proteinExistence type="predicted"/>
<dbReference type="Proteomes" id="UP000697127">
    <property type="component" value="Unassembled WGS sequence"/>
</dbReference>
<reference evidence="1" key="1">
    <citation type="submission" date="2020-11" db="EMBL/GenBank/DDBJ databases">
        <title>Kefir isolates.</title>
        <authorList>
            <person name="Marcisauskas S."/>
            <person name="Kim Y."/>
            <person name="Blasche S."/>
        </authorList>
    </citation>
    <scope>NUCLEOTIDE SEQUENCE</scope>
    <source>
        <strain evidence="1">Olga-1</strain>
    </source>
</reference>